<sequence length="1603" mass="180056">MPTRAEAKEHINSFWTRRHIARDAIDIENDINLRDLSNGLKILSDGLYGDLTHFFWELLQNADDSKYLTEPRVDFVLTSHSLTYETNEIGFTRGDVESLCAVGYSSKAGQNDTIGEKGIGFKSIFKIADVVTIHSGVYSFKLDTRPPLGNVGMVLPIWVDKTQDFPRTSITLQFKADLDVSKLRQHLASFDFTFLLFTRNIKVINLKVLAGQPFEKLGRLEHLAHKGERIETRIDGHPDATMDYVIFRRKYQGMPPRQPGAQVQPDGDKTTIVLAFPHRNHKPLAEGQKTYAYLPINSFGFQFIIHADFALTANRKGIDSDRGWNISLQRRLPEALCSALEQLATSAESQMRFGWPEYLGSLGFIHDSFMREIADSTIKQLRSKLLVQTELQDGVFLAPQDCLTASDGFRDATGGLLITEGTYAQRVRSNAYSHNSATILSRLGVTPFGISHFVELLAQYISAHMASFSSKATAWHSRVARLLCNHFSDGKYQLHSPVFQAFKALRIIPLDDGSWASGASCATKKVFMDQGRRIALPTGLHFCFVEASAADDRDRRQLYRLLGVKPCDETEICKMILDSHATMVVWPPLEILISHAMYIFRARYQPQYGQSLRLRLLDSNLTIRYRERVHLPFGTQGKALRRLFADDFSGIIWLHPDYEDRVTEGERQNWFQFLCSVEGVYRLPPLHSGGRLSDAMRHILMRNGSKEFLWLLKTQYRSGYGNMFRDLHTWEAQTLTVDISNIWVSTDQGVQKLCETILPTLSSVSLGPLPVIQLVDPQNADWSFLRKFGVQTELSPDYFVKQLRALKENNDQGRVRATATTVYKAIAAYPALDSSKLASFHTESLIYVDPGGWVLPHQCVWKASFPCTKVPVLSRLYRGCDNLFQALLKVRDAGLDDLISELEEMESTRDLDRTRLLRQNMLPALDSFLGKASLSMNQRRRLLPLHIFPVTQGESNDPTQAAQLLRAEDTFWIADLNFLKSKFEGFLPLLDVTEKLFKSSIHNVFKKLSMDSKRLSLSVRKEENQPNQGDISEVADPALTNRLRRQSRYIIGIVCHENKLNQPADQVTAMLSNIRVFRVPDITIRRYVLDASTKRYGHDEKGEVLLVDADGELHIKIRRDSETMDIIIPLSDRFAERFHLGNAYRELLVKVLTTEKVEQFIEGLERAGIKTDPTTVVEIVAEDSLDEDPDEGTLAEDPSDNLGLAFQKLQISKGRTGSGSDEESSGSQQRRPSQTPSSRGRRVRKDAAVSSPFSLRRRSGQAASGGARSDAIATNGETATDENIARLTASLIDAKLSDTTNEVFRNWVTPPSGVVPSKSSVPVFGMATAFEFTFNSPSPQPLVNNPDASGSSSSGPNTAATSRHIADNSSEAQADWDAPQSSPNHLHGAFKTPTKAFRQPNHPWSSGRPPRSNYGGNSFVAQESSEAVPHEIGFAGEHLVYKFLEDKLSPFFTPENWTSRGRMKAFPNPLSDDFREKDFADFTYVDIDGRLRMYLSEHVPNFENPTGQRNNITYHLEVKSTLGSLHNPAFLSNNQISMAKKYSGRFSTPATQTDVYILVRVYGLGSDPPQPQLCLFPDPWNLICQDSLLIEGEAGIYVRPKVA</sequence>
<feature type="region of interest" description="Disordered" evidence="1">
    <location>
        <begin position="1338"/>
        <end position="1418"/>
    </location>
</feature>
<keyword evidence="4" id="KW-1185">Reference proteome</keyword>
<dbReference type="Proteomes" id="UP000053029">
    <property type="component" value="Unassembled WGS sequence"/>
</dbReference>
<organism evidence="3 4">
    <name type="scientific">Fonsecaea pedrosoi CBS 271.37</name>
    <dbReference type="NCBI Taxonomy" id="1442368"/>
    <lineage>
        <taxon>Eukaryota</taxon>
        <taxon>Fungi</taxon>
        <taxon>Dikarya</taxon>
        <taxon>Ascomycota</taxon>
        <taxon>Pezizomycotina</taxon>
        <taxon>Eurotiomycetes</taxon>
        <taxon>Chaetothyriomycetidae</taxon>
        <taxon>Chaetothyriales</taxon>
        <taxon>Herpotrichiellaceae</taxon>
        <taxon>Fonsecaea</taxon>
    </lineage>
</organism>
<dbReference type="InterPro" id="IPR052957">
    <property type="entry name" value="Auxin_embryo_med"/>
</dbReference>
<dbReference type="AlphaFoldDB" id="A0A0D2GE67"/>
<dbReference type="PANTHER" id="PTHR32387">
    <property type="entry name" value="WU:FJ29H11"/>
    <property type="match status" value="1"/>
</dbReference>
<dbReference type="SUPFAM" id="SSF55874">
    <property type="entry name" value="ATPase domain of HSP90 chaperone/DNA topoisomerase II/histidine kinase"/>
    <property type="match status" value="1"/>
</dbReference>
<name>A0A0D2GE67_9EURO</name>
<reference evidence="3 4" key="1">
    <citation type="submission" date="2015-01" db="EMBL/GenBank/DDBJ databases">
        <title>The Genome Sequence of Fonsecaea pedrosoi CBS 271.37.</title>
        <authorList>
            <consortium name="The Broad Institute Genomics Platform"/>
            <person name="Cuomo C."/>
            <person name="de Hoog S."/>
            <person name="Gorbushina A."/>
            <person name="Stielow B."/>
            <person name="Teixiera M."/>
            <person name="Abouelleil A."/>
            <person name="Chapman S.B."/>
            <person name="Priest M."/>
            <person name="Young S.K."/>
            <person name="Wortman J."/>
            <person name="Nusbaum C."/>
            <person name="Birren B."/>
        </authorList>
    </citation>
    <scope>NUCLEOTIDE SEQUENCE [LARGE SCALE GENOMIC DNA]</scope>
    <source>
        <strain evidence="3 4">CBS 271.37</strain>
    </source>
</reference>
<protein>
    <recommendedName>
        <fullName evidence="2">Sacsin/Nov domain-containing protein</fullName>
    </recommendedName>
</protein>
<dbReference type="Pfam" id="PF25794">
    <property type="entry name" value="SACS"/>
    <property type="match status" value="1"/>
</dbReference>
<proteinExistence type="predicted"/>
<evidence type="ECO:0000313" key="4">
    <source>
        <dbReference type="Proteomes" id="UP000053029"/>
    </source>
</evidence>
<dbReference type="PANTHER" id="PTHR32387:SF0">
    <property type="entry name" value="PROTEIN NO VEIN"/>
    <property type="match status" value="1"/>
</dbReference>
<dbReference type="InterPro" id="IPR058210">
    <property type="entry name" value="SACS/Nov_dom"/>
</dbReference>
<dbReference type="HOGENOM" id="CLU_000570_2_1_1"/>
<accession>A0A0D2GE67</accession>
<dbReference type="OrthoDB" id="1262810at2759"/>
<evidence type="ECO:0000259" key="2">
    <source>
        <dbReference type="Pfam" id="PF25794"/>
    </source>
</evidence>
<feature type="compositionally biased region" description="Polar residues" evidence="1">
    <location>
        <begin position="1338"/>
        <end position="1372"/>
    </location>
</feature>
<feature type="compositionally biased region" description="Low complexity" evidence="1">
    <location>
        <begin position="1225"/>
        <end position="1238"/>
    </location>
</feature>
<dbReference type="GeneID" id="25308338"/>
<dbReference type="NCBIfam" id="NF047352">
    <property type="entry name" value="P_loop_sacsin"/>
    <property type="match status" value="1"/>
</dbReference>
<dbReference type="InterPro" id="IPR036890">
    <property type="entry name" value="HATPase_C_sf"/>
</dbReference>
<feature type="domain" description="Sacsin/Nov" evidence="2">
    <location>
        <begin position="84"/>
        <end position="137"/>
    </location>
</feature>
<dbReference type="STRING" id="1442368.A0A0D2GE67"/>
<dbReference type="EMBL" id="KN846973">
    <property type="protein sequence ID" value="KIW79008.1"/>
    <property type="molecule type" value="Genomic_DNA"/>
</dbReference>
<evidence type="ECO:0000256" key="1">
    <source>
        <dbReference type="SAM" id="MobiDB-lite"/>
    </source>
</evidence>
<dbReference type="VEuPathDB" id="FungiDB:Z517_08848"/>
<dbReference type="RefSeq" id="XP_013282816.1">
    <property type="nucleotide sequence ID" value="XM_013427362.1"/>
</dbReference>
<feature type="region of interest" description="Disordered" evidence="1">
    <location>
        <begin position="1212"/>
        <end position="1275"/>
    </location>
</feature>
<dbReference type="Gene3D" id="3.30.565.10">
    <property type="entry name" value="Histidine kinase-like ATPase, C-terminal domain"/>
    <property type="match status" value="1"/>
</dbReference>
<gene>
    <name evidence="3" type="ORF">Z517_08848</name>
</gene>
<evidence type="ECO:0000313" key="3">
    <source>
        <dbReference type="EMBL" id="KIW79008.1"/>
    </source>
</evidence>